<evidence type="ECO:0000313" key="2">
    <source>
        <dbReference type="Proteomes" id="UP000184327"/>
    </source>
</evidence>
<sequence length="64" mass="7026">MGILKSLGLAPSQRDKKLKELVAQSYDSVRVVGRGTVKIDPQEVSRSDEFKKARAQAKAIVATR</sequence>
<proteinExistence type="predicted"/>
<organism evidence="1 2">
    <name type="scientific">Lampropedia hyalina DSM 16112</name>
    <dbReference type="NCBI Taxonomy" id="1122156"/>
    <lineage>
        <taxon>Bacteria</taxon>
        <taxon>Pseudomonadati</taxon>
        <taxon>Pseudomonadota</taxon>
        <taxon>Betaproteobacteria</taxon>
        <taxon>Burkholderiales</taxon>
        <taxon>Comamonadaceae</taxon>
        <taxon>Lampropedia</taxon>
    </lineage>
</organism>
<accession>A0A1M5BQP4</accession>
<dbReference type="STRING" id="1122156.SAMN02745117_01960"/>
<evidence type="ECO:0000313" key="1">
    <source>
        <dbReference type="EMBL" id="SHF44854.1"/>
    </source>
</evidence>
<reference evidence="1 2" key="1">
    <citation type="submission" date="2016-11" db="EMBL/GenBank/DDBJ databases">
        <authorList>
            <person name="Jaros S."/>
            <person name="Januszkiewicz K."/>
            <person name="Wedrychowicz H."/>
        </authorList>
    </citation>
    <scope>NUCLEOTIDE SEQUENCE [LARGE SCALE GENOMIC DNA]</scope>
    <source>
        <strain evidence="1 2">DSM 16112</strain>
    </source>
</reference>
<dbReference type="RefSeq" id="WP_073356518.1">
    <property type="nucleotide sequence ID" value="NZ_FQUZ01000023.1"/>
</dbReference>
<protein>
    <submittedName>
        <fullName evidence="1">Uncharacterized protein</fullName>
    </submittedName>
</protein>
<dbReference type="AlphaFoldDB" id="A0A1M5BQP4"/>
<name>A0A1M5BQP4_9BURK</name>
<dbReference type="OrthoDB" id="6904836at2"/>
<dbReference type="EMBL" id="FQUZ01000023">
    <property type="protein sequence ID" value="SHF44854.1"/>
    <property type="molecule type" value="Genomic_DNA"/>
</dbReference>
<gene>
    <name evidence="1" type="ORF">SAMN02745117_01960</name>
</gene>
<dbReference type="Proteomes" id="UP000184327">
    <property type="component" value="Unassembled WGS sequence"/>
</dbReference>
<keyword evidence="2" id="KW-1185">Reference proteome</keyword>